<dbReference type="InterPro" id="IPR002156">
    <property type="entry name" value="RNaseH_domain"/>
</dbReference>
<accession>A0AAV2F3A8</accession>
<evidence type="ECO:0000313" key="3">
    <source>
        <dbReference type="Proteomes" id="UP001497516"/>
    </source>
</evidence>
<protein>
    <recommendedName>
        <fullName evidence="1">RNase H type-1 domain-containing protein</fullName>
    </recommendedName>
</protein>
<dbReference type="Proteomes" id="UP001497516">
    <property type="component" value="Chromosome 6"/>
</dbReference>
<dbReference type="Pfam" id="PF13456">
    <property type="entry name" value="RVT_3"/>
    <property type="match status" value="1"/>
</dbReference>
<name>A0AAV2F3A8_9ROSI</name>
<dbReference type="InterPro" id="IPR053151">
    <property type="entry name" value="RNase_H-like"/>
</dbReference>
<dbReference type="InterPro" id="IPR044730">
    <property type="entry name" value="RNase_H-like_dom_plant"/>
</dbReference>
<gene>
    <name evidence="2" type="ORF">LTRI10_LOCUS32837</name>
</gene>
<dbReference type="AlphaFoldDB" id="A0AAV2F3A8"/>
<dbReference type="CDD" id="cd06222">
    <property type="entry name" value="RNase_H_like"/>
    <property type="match status" value="1"/>
</dbReference>
<evidence type="ECO:0000313" key="2">
    <source>
        <dbReference type="EMBL" id="CAL1392170.1"/>
    </source>
</evidence>
<dbReference type="SUPFAM" id="SSF53098">
    <property type="entry name" value="Ribonuclease H-like"/>
    <property type="match status" value="1"/>
</dbReference>
<organism evidence="2 3">
    <name type="scientific">Linum trigynum</name>
    <dbReference type="NCBI Taxonomy" id="586398"/>
    <lineage>
        <taxon>Eukaryota</taxon>
        <taxon>Viridiplantae</taxon>
        <taxon>Streptophyta</taxon>
        <taxon>Embryophyta</taxon>
        <taxon>Tracheophyta</taxon>
        <taxon>Spermatophyta</taxon>
        <taxon>Magnoliopsida</taxon>
        <taxon>eudicotyledons</taxon>
        <taxon>Gunneridae</taxon>
        <taxon>Pentapetalae</taxon>
        <taxon>rosids</taxon>
        <taxon>fabids</taxon>
        <taxon>Malpighiales</taxon>
        <taxon>Linaceae</taxon>
        <taxon>Linum</taxon>
    </lineage>
</organism>
<dbReference type="GO" id="GO:0004523">
    <property type="term" value="F:RNA-DNA hybrid ribonuclease activity"/>
    <property type="evidence" value="ECO:0007669"/>
    <property type="project" value="InterPro"/>
</dbReference>
<reference evidence="2 3" key="1">
    <citation type="submission" date="2024-04" db="EMBL/GenBank/DDBJ databases">
        <authorList>
            <person name="Fracassetti M."/>
        </authorList>
    </citation>
    <scope>NUCLEOTIDE SEQUENCE [LARGE SCALE GENOMIC DNA]</scope>
</reference>
<dbReference type="PANTHER" id="PTHR47723">
    <property type="entry name" value="OS05G0353850 PROTEIN"/>
    <property type="match status" value="1"/>
</dbReference>
<sequence length="139" mass="15738">MVVRGPNGQFLMAASKRIPGRWSVEEAETIAAEFGVQLAKQHHLMNPILETDSLGLVTKLHEAELIESETGIRCRSIRRILEDLGLNSWQHVRREGNAAAHRMAQAETRWNEQIVWFDNRPPPFLVNQLTLDAVTAYIG</sequence>
<dbReference type="Gene3D" id="3.30.420.10">
    <property type="entry name" value="Ribonuclease H-like superfamily/Ribonuclease H"/>
    <property type="match status" value="1"/>
</dbReference>
<feature type="domain" description="RNase H type-1" evidence="1">
    <location>
        <begin position="1"/>
        <end position="105"/>
    </location>
</feature>
<dbReference type="PANTHER" id="PTHR47723:SF19">
    <property type="entry name" value="POLYNUCLEOTIDYL TRANSFERASE, RIBONUCLEASE H-LIKE SUPERFAMILY PROTEIN"/>
    <property type="match status" value="1"/>
</dbReference>
<dbReference type="InterPro" id="IPR012337">
    <property type="entry name" value="RNaseH-like_sf"/>
</dbReference>
<evidence type="ECO:0000259" key="1">
    <source>
        <dbReference type="Pfam" id="PF13456"/>
    </source>
</evidence>
<keyword evidence="3" id="KW-1185">Reference proteome</keyword>
<dbReference type="InterPro" id="IPR036397">
    <property type="entry name" value="RNaseH_sf"/>
</dbReference>
<dbReference type="GO" id="GO:0003676">
    <property type="term" value="F:nucleic acid binding"/>
    <property type="evidence" value="ECO:0007669"/>
    <property type="project" value="InterPro"/>
</dbReference>
<proteinExistence type="predicted"/>
<dbReference type="EMBL" id="OZ034819">
    <property type="protein sequence ID" value="CAL1392170.1"/>
    <property type="molecule type" value="Genomic_DNA"/>
</dbReference>